<name>A0A6J8BQQ0_MYTCO</name>
<feature type="compositionally biased region" description="Low complexity" evidence="6">
    <location>
        <begin position="387"/>
        <end position="411"/>
    </location>
</feature>
<evidence type="ECO:0000313" key="8">
    <source>
        <dbReference type="EMBL" id="CAC5385144.1"/>
    </source>
</evidence>
<organism evidence="8 9">
    <name type="scientific">Mytilus coruscus</name>
    <name type="common">Sea mussel</name>
    <dbReference type="NCBI Taxonomy" id="42192"/>
    <lineage>
        <taxon>Eukaryota</taxon>
        <taxon>Metazoa</taxon>
        <taxon>Spiralia</taxon>
        <taxon>Lophotrochozoa</taxon>
        <taxon>Mollusca</taxon>
        <taxon>Bivalvia</taxon>
        <taxon>Autobranchia</taxon>
        <taxon>Pteriomorphia</taxon>
        <taxon>Mytilida</taxon>
        <taxon>Mytiloidea</taxon>
        <taxon>Mytilidae</taxon>
        <taxon>Mytilinae</taxon>
        <taxon>Mytilus</taxon>
    </lineage>
</organism>
<dbReference type="SMART" id="SM00249">
    <property type="entry name" value="PHD"/>
    <property type="match status" value="1"/>
</dbReference>
<dbReference type="InterPro" id="IPR011011">
    <property type="entry name" value="Znf_FYVE_PHD"/>
</dbReference>
<dbReference type="AlphaFoldDB" id="A0A6J8BQQ0"/>
<dbReference type="SUPFAM" id="SSF57903">
    <property type="entry name" value="FYVE/PHD zinc finger"/>
    <property type="match status" value="1"/>
</dbReference>
<keyword evidence="2 4" id="KW-0863">Zinc-finger</keyword>
<dbReference type="Pfam" id="PF00628">
    <property type="entry name" value="PHD"/>
    <property type="match status" value="1"/>
</dbReference>
<dbReference type="InterPro" id="IPR013083">
    <property type="entry name" value="Znf_RING/FYVE/PHD"/>
</dbReference>
<keyword evidence="9" id="KW-1185">Reference proteome</keyword>
<dbReference type="InterPro" id="IPR019787">
    <property type="entry name" value="Znf_PHD-finger"/>
</dbReference>
<reference evidence="8 9" key="1">
    <citation type="submission" date="2020-06" db="EMBL/GenBank/DDBJ databases">
        <authorList>
            <person name="Li R."/>
            <person name="Bekaert M."/>
        </authorList>
    </citation>
    <scope>NUCLEOTIDE SEQUENCE [LARGE SCALE GENOMIC DNA]</scope>
    <source>
        <strain evidence="9">wild</strain>
    </source>
</reference>
<feature type="region of interest" description="Disordered" evidence="6">
    <location>
        <begin position="451"/>
        <end position="517"/>
    </location>
</feature>
<accession>A0A6J8BQQ0</accession>
<evidence type="ECO:0000256" key="2">
    <source>
        <dbReference type="ARBA" id="ARBA00022771"/>
    </source>
</evidence>
<evidence type="ECO:0000256" key="6">
    <source>
        <dbReference type="SAM" id="MobiDB-lite"/>
    </source>
</evidence>
<dbReference type="GO" id="GO:0008270">
    <property type="term" value="F:zinc ion binding"/>
    <property type="evidence" value="ECO:0007669"/>
    <property type="project" value="UniProtKB-KW"/>
</dbReference>
<sequence>MKLHAVAEKGNAVVAVRNTSCYCVTCLSDEFTCENWQLERVLKTGTQTDETAEAADEARETYPDVEYSSADYVAAIYLNKWYIGQIKTIDIEDNTIEISFLEKKKAMYQWPSRSDVIWVDRKDILCKISNPQPSGKSKRMLKVNPDDVAKIEELYINSYFIYDDNPELELIQVQLKSAIQNHQILVSKIKADLQNVELKTQLRDLQKQITVLSEKQRIIVQSLRKDIITKKSPVSSQVNIQPTCLPLGAASLAITSVPPAAHTMSQPAHLLLQPVNQLIPTVFAAQSIGQPISPQICAMPQFVQSIGQLVTSIPQPAHINQQILPQPANIQASPVIPIQPARILPAPIPVSLLTTAVTNVVSSAVKTELQITNKSQPSSPLRVPQYPKSRSTSQGSSKSSSSTSIQRQPSSDDLGDKTVDKKPTPEEKEKLNFMNALELITREALNELKNKRYDRSRRTTANPLYNFEPDIRKRPNSLTLNSLPGAKRSRGRPPKISRTSPCNSHPSTPDSNDSWTGIKNGVFKNGASEFQEVRDLSCSKCGMVDNLIPCDTCHRAYHIHCVEPSLPSIPEGRWSCPKCHANGKSGTWSAETLAMVHNFIANKTAKEEEKRKLQRKSSDLLAEKMMIENKTKSLNESLMQQRQRKEEMLERHRLTQQSVETMKNFIKVIQAS</sequence>
<evidence type="ECO:0000256" key="5">
    <source>
        <dbReference type="SAM" id="Coils"/>
    </source>
</evidence>
<feature type="coiled-coil region" evidence="5">
    <location>
        <begin position="596"/>
        <end position="655"/>
    </location>
</feature>
<dbReference type="EMBL" id="CACVKT020003689">
    <property type="protein sequence ID" value="CAC5385144.1"/>
    <property type="molecule type" value="Genomic_DNA"/>
</dbReference>
<dbReference type="Gene3D" id="3.30.40.10">
    <property type="entry name" value="Zinc/RING finger domain, C3HC4 (zinc finger)"/>
    <property type="match status" value="1"/>
</dbReference>
<evidence type="ECO:0000256" key="3">
    <source>
        <dbReference type="ARBA" id="ARBA00022833"/>
    </source>
</evidence>
<dbReference type="Proteomes" id="UP000507470">
    <property type="component" value="Unassembled WGS sequence"/>
</dbReference>
<evidence type="ECO:0000256" key="1">
    <source>
        <dbReference type="ARBA" id="ARBA00022723"/>
    </source>
</evidence>
<dbReference type="InterPro" id="IPR019786">
    <property type="entry name" value="Zinc_finger_PHD-type_CS"/>
</dbReference>
<dbReference type="OrthoDB" id="336088at2759"/>
<feature type="domain" description="PHD-type" evidence="7">
    <location>
        <begin position="535"/>
        <end position="582"/>
    </location>
</feature>
<feature type="compositionally biased region" description="Polar residues" evidence="6">
    <location>
        <begin position="497"/>
        <end position="517"/>
    </location>
</feature>
<protein>
    <recommendedName>
        <fullName evidence="7">PHD-type domain-containing protein</fullName>
    </recommendedName>
</protein>
<gene>
    <name evidence="8" type="ORF">MCOR_20719</name>
</gene>
<keyword evidence="1" id="KW-0479">Metal-binding</keyword>
<proteinExistence type="predicted"/>
<feature type="compositionally biased region" description="Basic and acidic residues" evidence="6">
    <location>
        <begin position="414"/>
        <end position="431"/>
    </location>
</feature>
<feature type="coiled-coil region" evidence="5">
    <location>
        <begin position="179"/>
        <end position="215"/>
    </location>
</feature>
<keyword evidence="3" id="KW-0862">Zinc</keyword>
<dbReference type="PANTHER" id="PTHR24102:SF28">
    <property type="entry name" value="PHD-TYPE DOMAIN-CONTAINING PROTEIN"/>
    <property type="match status" value="1"/>
</dbReference>
<feature type="region of interest" description="Disordered" evidence="6">
    <location>
        <begin position="371"/>
        <end position="433"/>
    </location>
</feature>
<evidence type="ECO:0000256" key="4">
    <source>
        <dbReference type="PROSITE-ProRule" id="PRU00146"/>
    </source>
</evidence>
<keyword evidence="5" id="KW-0175">Coiled coil</keyword>
<dbReference type="PROSITE" id="PS50016">
    <property type="entry name" value="ZF_PHD_2"/>
    <property type="match status" value="1"/>
</dbReference>
<dbReference type="PANTHER" id="PTHR24102">
    <property type="entry name" value="PHD FINGER PROTEIN"/>
    <property type="match status" value="1"/>
</dbReference>
<dbReference type="InterPro" id="IPR001965">
    <property type="entry name" value="Znf_PHD"/>
</dbReference>
<evidence type="ECO:0000313" key="9">
    <source>
        <dbReference type="Proteomes" id="UP000507470"/>
    </source>
</evidence>
<evidence type="ECO:0000259" key="7">
    <source>
        <dbReference type="PROSITE" id="PS50016"/>
    </source>
</evidence>
<dbReference type="PROSITE" id="PS01359">
    <property type="entry name" value="ZF_PHD_1"/>
    <property type="match status" value="1"/>
</dbReference>